<keyword evidence="4 10" id="KW-0812">Transmembrane</keyword>
<dbReference type="AlphaFoldDB" id="A0A143HBP2"/>
<dbReference type="PANTHER" id="PTHR30309">
    <property type="entry name" value="INNER MEMBRANE PROTEIN YGIH"/>
    <property type="match status" value="1"/>
</dbReference>
<dbReference type="InterPro" id="IPR003811">
    <property type="entry name" value="G3P_acylTferase_PlsY"/>
</dbReference>
<dbReference type="GO" id="GO:0043772">
    <property type="term" value="F:acyl-phosphate glycerol-3-phosphate acyltransferase activity"/>
    <property type="evidence" value="ECO:0007669"/>
    <property type="project" value="InterPro"/>
</dbReference>
<evidence type="ECO:0000313" key="12">
    <source>
        <dbReference type="Proteomes" id="UP000076021"/>
    </source>
</evidence>
<evidence type="ECO:0000256" key="4">
    <source>
        <dbReference type="ARBA" id="ARBA00022692"/>
    </source>
</evidence>
<evidence type="ECO:0000256" key="6">
    <source>
        <dbReference type="ARBA" id="ARBA00023098"/>
    </source>
</evidence>
<feature type="transmembrane region" description="Helical" evidence="10">
    <location>
        <begin position="90"/>
        <end position="118"/>
    </location>
</feature>
<evidence type="ECO:0000256" key="9">
    <source>
        <dbReference type="ARBA" id="ARBA00023264"/>
    </source>
</evidence>
<keyword evidence="6" id="KW-0443">Lipid metabolism</keyword>
<evidence type="ECO:0000256" key="5">
    <source>
        <dbReference type="ARBA" id="ARBA00022989"/>
    </source>
</evidence>
<dbReference type="GO" id="GO:0008654">
    <property type="term" value="P:phospholipid biosynthetic process"/>
    <property type="evidence" value="ECO:0007669"/>
    <property type="project" value="UniProtKB-KW"/>
</dbReference>
<dbReference type="OrthoDB" id="9777124at2"/>
<reference evidence="12" key="2">
    <citation type="submission" date="2016-03" db="EMBL/GenBank/DDBJ databases">
        <authorList>
            <person name="Ploux O."/>
        </authorList>
    </citation>
    <scope>NUCLEOTIDE SEQUENCE [LARGE SCALE GENOMIC DNA]</scope>
    <source>
        <strain evidence="12">PP9</strain>
    </source>
</reference>
<keyword evidence="3" id="KW-0808">Transferase</keyword>
<organism evidence="11 12">
    <name type="scientific">Rummeliibacillus stabekisii</name>
    <dbReference type="NCBI Taxonomy" id="241244"/>
    <lineage>
        <taxon>Bacteria</taxon>
        <taxon>Bacillati</taxon>
        <taxon>Bacillota</taxon>
        <taxon>Bacilli</taxon>
        <taxon>Bacillales</taxon>
        <taxon>Caryophanaceae</taxon>
        <taxon>Rummeliibacillus</taxon>
    </lineage>
</organism>
<dbReference type="STRING" id="241244.ATY39_05270"/>
<evidence type="ECO:0000256" key="1">
    <source>
        <dbReference type="ARBA" id="ARBA00022475"/>
    </source>
</evidence>
<keyword evidence="8" id="KW-0594">Phospholipid biosynthesis</keyword>
<dbReference type="EMBL" id="CP014806">
    <property type="protein sequence ID" value="AMW98916.1"/>
    <property type="molecule type" value="Genomic_DNA"/>
</dbReference>
<evidence type="ECO:0000256" key="2">
    <source>
        <dbReference type="ARBA" id="ARBA00022516"/>
    </source>
</evidence>
<protein>
    <submittedName>
        <fullName evidence="11">Uncharacterized protein</fullName>
    </submittedName>
</protein>
<evidence type="ECO:0000313" key="11">
    <source>
        <dbReference type="EMBL" id="AMW98916.1"/>
    </source>
</evidence>
<dbReference type="Pfam" id="PF02660">
    <property type="entry name" value="G3P_acyltransf"/>
    <property type="match status" value="1"/>
</dbReference>
<dbReference type="GO" id="GO:0005886">
    <property type="term" value="C:plasma membrane"/>
    <property type="evidence" value="ECO:0007669"/>
    <property type="project" value="InterPro"/>
</dbReference>
<accession>A0A143HBP2</accession>
<dbReference type="SMART" id="SM01207">
    <property type="entry name" value="G3P_acyltransf"/>
    <property type="match status" value="1"/>
</dbReference>
<gene>
    <name evidence="11" type="ORF">ATY39_05270</name>
</gene>
<feature type="transmembrane region" description="Helical" evidence="10">
    <location>
        <begin position="124"/>
        <end position="154"/>
    </location>
</feature>
<dbReference type="KEGG" id="rst:ATY39_05270"/>
<dbReference type="PANTHER" id="PTHR30309:SF0">
    <property type="entry name" value="GLYCEROL-3-PHOSPHATE ACYLTRANSFERASE-RELATED"/>
    <property type="match status" value="1"/>
</dbReference>
<reference evidence="11 12" key="1">
    <citation type="journal article" date="2016" name="Genome Announc.">
        <title>Whole-Genome Sequence of Rummeliibacillus stabekisii Strain PP9 Isolated from Antarctic Soil.</title>
        <authorList>
            <person name="da Mota F.F."/>
            <person name="Vollu R.E."/>
            <person name="Jurelevicius D."/>
            <person name="Seldin L."/>
        </authorList>
    </citation>
    <scope>NUCLEOTIDE SEQUENCE [LARGE SCALE GENOMIC DNA]</scope>
    <source>
        <strain evidence="11 12">PP9</strain>
    </source>
</reference>
<evidence type="ECO:0000256" key="10">
    <source>
        <dbReference type="SAM" id="Phobius"/>
    </source>
</evidence>
<keyword evidence="7 10" id="KW-0472">Membrane</keyword>
<keyword evidence="2" id="KW-0444">Lipid biosynthesis</keyword>
<evidence type="ECO:0000256" key="8">
    <source>
        <dbReference type="ARBA" id="ARBA00023209"/>
    </source>
</evidence>
<evidence type="ECO:0000256" key="7">
    <source>
        <dbReference type="ARBA" id="ARBA00023136"/>
    </source>
</evidence>
<keyword evidence="1" id="KW-1003">Cell membrane</keyword>
<sequence length="167" mass="18066">MAAWFTGKWYGVSLANLNSGNLGARNAGRTLGKLAFLYTFIGDAAKAAVTARIGHILVLDEFVIACGVCLCILGHLFPVWLHFKGGKGVAALIGGVAVLNPMLLMILATSTAIALPFFKNLTRGMIFGFVACSLVILTFHIPVYTPLLLSFLLITYKHRKNLRERVS</sequence>
<keyword evidence="12" id="KW-1185">Reference proteome</keyword>
<keyword evidence="9" id="KW-1208">Phospholipid metabolism</keyword>
<keyword evidence="5 10" id="KW-1133">Transmembrane helix</keyword>
<name>A0A143HBP2_9BACL</name>
<proteinExistence type="predicted"/>
<dbReference type="Proteomes" id="UP000076021">
    <property type="component" value="Chromosome"/>
</dbReference>
<evidence type="ECO:0000256" key="3">
    <source>
        <dbReference type="ARBA" id="ARBA00022679"/>
    </source>
</evidence>
<feature type="transmembrane region" description="Helical" evidence="10">
    <location>
        <begin position="62"/>
        <end position="83"/>
    </location>
</feature>